<feature type="transmembrane region" description="Helical" evidence="6">
    <location>
        <begin position="7"/>
        <end position="27"/>
    </location>
</feature>
<evidence type="ECO:0000256" key="2">
    <source>
        <dbReference type="ARBA" id="ARBA00009773"/>
    </source>
</evidence>
<comment type="subcellular location">
    <subcellularLocation>
        <location evidence="1">Membrane</location>
        <topology evidence="1">Multi-pass membrane protein</topology>
    </subcellularLocation>
</comment>
<feature type="transmembrane region" description="Helical" evidence="6">
    <location>
        <begin position="166"/>
        <end position="184"/>
    </location>
</feature>
<feature type="transmembrane region" description="Helical" evidence="6">
    <location>
        <begin position="33"/>
        <end position="55"/>
    </location>
</feature>
<accession>A0ABR7G7R8</accession>
<evidence type="ECO:0000256" key="3">
    <source>
        <dbReference type="ARBA" id="ARBA00022692"/>
    </source>
</evidence>
<dbReference type="PANTHER" id="PTHR21716:SF68">
    <property type="entry name" value="TRANSPORT PROTEIN YTVI-RELATED"/>
    <property type="match status" value="1"/>
</dbReference>
<evidence type="ECO:0000256" key="1">
    <source>
        <dbReference type="ARBA" id="ARBA00004141"/>
    </source>
</evidence>
<feature type="transmembrane region" description="Helical" evidence="6">
    <location>
        <begin position="277"/>
        <end position="294"/>
    </location>
</feature>
<evidence type="ECO:0000256" key="5">
    <source>
        <dbReference type="ARBA" id="ARBA00023136"/>
    </source>
</evidence>
<dbReference type="EMBL" id="JACOPE010000001">
    <property type="protein sequence ID" value="MBC5683484.1"/>
    <property type="molecule type" value="Genomic_DNA"/>
</dbReference>
<dbReference type="NCBIfam" id="TIGR02872">
    <property type="entry name" value="spore_ytvI"/>
    <property type="match status" value="1"/>
</dbReference>
<dbReference type="RefSeq" id="WP_118688482.1">
    <property type="nucleotide sequence ID" value="NZ_JACOPE010000001.1"/>
</dbReference>
<keyword evidence="3 6" id="KW-0812">Transmembrane</keyword>
<dbReference type="InterPro" id="IPR002549">
    <property type="entry name" value="AI-2E-like"/>
</dbReference>
<gene>
    <name evidence="7" type="primary">ytvI</name>
    <name evidence="7" type="ORF">H8S40_07870</name>
</gene>
<feature type="transmembrane region" description="Helical" evidence="6">
    <location>
        <begin position="67"/>
        <end position="86"/>
    </location>
</feature>
<protein>
    <submittedName>
        <fullName evidence="7">Sporulation integral membrane protein YtvI</fullName>
    </submittedName>
</protein>
<keyword evidence="8" id="KW-1185">Reference proteome</keyword>
<dbReference type="PANTHER" id="PTHR21716">
    <property type="entry name" value="TRANSMEMBRANE PROTEIN"/>
    <property type="match status" value="1"/>
</dbReference>
<proteinExistence type="inferred from homology"/>
<dbReference type="InterPro" id="IPR014227">
    <property type="entry name" value="YtvI-like"/>
</dbReference>
<sequence length="376" mass="41985">MEKKRPYWQVAVSLLFSILATVAFIFIGVKAVLFFMPFVVGWCIASIAVPVVNWLEKKFNIVKKLGSALVVIVVIAIIVAIFYFAISRLILEIGDLIQNVPDLYSQLESGLRQIGGTLSGLFSRLPESVQDGWNTAIVNLDQMMGDLVKKASEPTMEAAGNFAKKLPSYVIYLIMALMSSYFFTVQREDVIQWLCKIAPPSVEKRMKLVMDNLRYAVGGYFKAQFKIMGIVFLILAVGFAMLRINYFVLVAFLIAFLDFLPFFGTGTAMIPWAVYKFFMGNYTMAIMLIVIYAITQVSRQLLQPKLVADSVGLNPLVTLILLYIGYRVSSVIGMIVAVPIGMVIINMCQAGAFDYIFDDVKILVEGILGLREESNK</sequence>
<evidence type="ECO:0000256" key="4">
    <source>
        <dbReference type="ARBA" id="ARBA00022989"/>
    </source>
</evidence>
<dbReference type="Proteomes" id="UP000631576">
    <property type="component" value="Unassembled WGS sequence"/>
</dbReference>
<evidence type="ECO:0000313" key="7">
    <source>
        <dbReference type="EMBL" id="MBC5683484.1"/>
    </source>
</evidence>
<feature type="transmembrane region" description="Helical" evidence="6">
    <location>
        <begin position="230"/>
        <end position="257"/>
    </location>
</feature>
<feature type="transmembrane region" description="Helical" evidence="6">
    <location>
        <begin position="306"/>
        <end position="326"/>
    </location>
</feature>
<evidence type="ECO:0000256" key="6">
    <source>
        <dbReference type="SAM" id="Phobius"/>
    </source>
</evidence>
<comment type="caution">
    <text evidence="7">The sequence shown here is derived from an EMBL/GenBank/DDBJ whole genome shotgun (WGS) entry which is preliminary data.</text>
</comment>
<keyword evidence="5 6" id="KW-0472">Membrane</keyword>
<reference evidence="7 8" key="1">
    <citation type="submission" date="2020-08" db="EMBL/GenBank/DDBJ databases">
        <title>Genome public.</title>
        <authorList>
            <person name="Liu C."/>
            <person name="Sun Q."/>
        </authorList>
    </citation>
    <scope>NUCLEOTIDE SEQUENCE [LARGE SCALE GENOMIC DNA]</scope>
    <source>
        <strain evidence="7 8">NSJ-13</strain>
    </source>
</reference>
<feature type="transmembrane region" description="Helical" evidence="6">
    <location>
        <begin position="332"/>
        <end position="353"/>
    </location>
</feature>
<comment type="similarity">
    <text evidence="2">Belongs to the autoinducer-2 exporter (AI-2E) (TC 2.A.86) family.</text>
</comment>
<name>A0ABR7G7R8_9FIRM</name>
<keyword evidence="4 6" id="KW-1133">Transmembrane helix</keyword>
<organism evidence="7 8">
    <name type="scientific">Ruminococcus hominis</name>
    <dbReference type="NCBI Taxonomy" id="2763065"/>
    <lineage>
        <taxon>Bacteria</taxon>
        <taxon>Bacillati</taxon>
        <taxon>Bacillota</taxon>
        <taxon>Clostridia</taxon>
        <taxon>Eubacteriales</taxon>
        <taxon>Oscillospiraceae</taxon>
        <taxon>Ruminococcus</taxon>
    </lineage>
</organism>
<dbReference type="Pfam" id="PF01594">
    <property type="entry name" value="AI-2E_transport"/>
    <property type="match status" value="1"/>
</dbReference>
<evidence type="ECO:0000313" key="8">
    <source>
        <dbReference type="Proteomes" id="UP000631576"/>
    </source>
</evidence>